<gene>
    <name evidence="2" type="ORF">OLC1_LOCUS9220</name>
</gene>
<dbReference type="Proteomes" id="UP001161247">
    <property type="component" value="Chromosome 3"/>
</dbReference>
<name>A0AAV1CV77_OLDCO</name>
<proteinExistence type="predicted"/>
<feature type="region of interest" description="Disordered" evidence="1">
    <location>
        <begin position="81"/>
        <end position="105"/>
    </location>
</feature>
<feature type="compositionally biased region" description="Polar residues" evidence="1">
    <location>
        <begin position="81"/>
        <end position="90"/>
    </location>
</feature>
<organism evidence="2 3">
    <name type="scientific">Oldenlandia corymbosa var. corymbosa</name>
    <dbReference type="NCBI Taxonomy" id="529605"/>
    <lineage>
        <taxon>Eukaryota</taxon>
        <taxon>Viridiplantae</taxon>
        <taxon>Streptophyta</taxon>
        <taxon>Embryophyta</taxon>
        <taxon>Tracheophyta</taxon>
        <taxon>Spermatophyta</taxon>
        <taxon>Magnoliopsida</taxon>
        <taxon>eudicotyledons</taxon>
        <taxon>Gunneridae</taxon>
        <taxon>Pentapetalae</taxon>
        <taxon>asterids</taxon>
        <taxon>lamiids</taxon>
        <taxon>Gentianales</taxon>
        <taxon>Rubiaceae</taxon>
        <taxon>Rubioideae</taxon>
        <taxon>Spermacoceae</taxon>
        <taxon>Hedyotis-Oldenlandia complex</taxon>
        <taxon>Oldenlandia</taxon>
    </lineage>
</organism>
<protein>
    <submittedName>
        <fullName evidence="2">OLC1v1035918C1</fullName>
    </submittedName>
</protein>
<keyword evidence="3" id="KW-1185">Reference proteome</keyword>
<accession>A0AAV1CV77</accession>
<evidence type="ECO:0000313" key="3">
    <source>
        <dbReference type="Proteomes" id="UP001161247"/>
    </source>
</evidence>
<dbReference type="EMBL" id="OX459120">
    <property type="protein sequence ID" value="CAI9099141.1"/>
    <property type="molecule type" value="Genomic_DNA"/>
</dbReference>
<reference evidence="2" key="1">
    <citation type="submission" date="2023-03" db="EMBL/GenBank/DDBJ databases">
        <authorList>
            <person name="Julca I."/>
        </authorList>
    </citation>
    <scope>NUCLEOTIDE SEQUENCE</scope>
</reference>
<sequence>MAGVSPPATQLPRTFASFFQKPTENEANGDSLIKQVKFVNGTPTLEGVAPPPQTLVAREEEVHSPSRDPATNVVGVHLEESTSGLSTTKKSIIPMDIPATTAPSSMPNRFAILETIDEGDSELVTIDEEKVIEEVFVEQ</sequence>
<dbReference type="AlphaFoldDB" id="A0AAV1CV77"/>
<evidence type="ECO:0000313" key="2">
    <source>
        <dbReference type="EMBL" id="CAI9099141.1"/>
    </source>
</evidence>
<evidence type="ECO:0000256" key="1">
    <source>
        <dbReference type="SAM" id="MobiDB-lite"/>
    </source>
</evidence>